<name>A0A2U3LNS0_9FIRM</name>
<reference evidence="5" key="1">
    <citation type="submission" date="2018-02" db="EMBL/GenBank/DDBJ databases">
        <authorList>
            <person name="Hausmann B."/>
        </authorList>
    </citation>
    <scope>NUCLEOTIDE SEQUENCE [LARGE SCALE GENOMIC DNA]</scope>
    <source>
        <strain evidence="5">Peat soil MAG SbF1</strain>
    </source>
</reference>
<dbReference type="GO" id="GO:0003677">
    <property type="term" value="F:DNA binding"/>
    <property type="evidence" value="ECO:0007669"/>
    <property type="project" value="UniProtKB-KW"/>
</dbReference>
<dbReference type="PANTHER" id="PTHR30461">
    <property type="entry name" value="DNA-INVERTASE FROM LAMBDOID PROPHAGE"/>
    <property type="match status" value="1"/>
</dbReference>
<dbReference type="PANTHER" id="PTHR30461:SF2">
    <property type="entry name" value="SERINE RECOMBINASE PINE-RELATED"/>
    <property type="match status" value="1"/>
</dbReference>
<dbReference type="InterPro" id="IPR050639">
    <property type="entry name" value="SSR_resolvase"/>
</dbReference>
<dbReference type="Proteomes" id="UP000238916">
    <property type="component" value="Unassembled WGS sequence"/>
</dbReference>
<dbReference type="Pfam" id="PF07508">
    <property type="entry name" value="Recombinase"/>
    <property type="match status" value="1"/>
</dbReference>
<evidence type="ECO:0000259" key="3">
    <source>
        <dbReference type="Pfam" id="PF07508"/>
    </source>
</evidence>
<dbReference type="InterPro" id="IPR038109">
    <property type="entry name" value="DNA_bind_recomb_sf"/>
</dbReference>
<sequence length="92" mass="10474">MKIAKGIKHDGILTGAGKAAWWASTVKSILKNEKYMGEALLQKTHTVNFLTKKRVKNNGIVQQYYAENSYPPIINKEEFAAVQTEFERRSNM</sequence>
<organism evidence="4 5">
    <name type="scientific">Candidatus Desulfosporosinus infrequens</name>
    <dbReference type="NCBI Taxonomy" id="2043169"/>
    <lineage>
        <taxon>Bacteria</taxon>
        <taxon>Bacillati</taxon>
        <taxon>Bacillota</taxon>
        <taxon>Clostridia</taxon>
        <taxon>Eubacteriales</taxon>
        <taxon>Desulfitobacteriaceae</taxon>
        <taxon>Desulfosporosinus</taxon>
    </lineage>
</organism>
<gene>
    <name evidence="4" type="ORF">SBF1_6740003</name>
</gene>
<dbReference type="InterPro" id="IPR011109">
    <property type="entry name" value="DNA_bind_recombinase_dom"/>
</dbReference>
<evidence type="ECO:0000313" key="5">
    <source>
        <dbReference type="Proteomes" id="UP000238916"/>
    </source>
</evidence>
<keyword evidence="2" id="KW-0233">DNA recombination</keyword>
<evidence type="ECO:0000256" key="1">
    <source>
        <dbReference type="ARBA" id="ARBA00023125"/>
    </source>
</evidence>
<feature type="domain" description="Recombinase" evidence="3">
    <location>
        <begin position="2"/>
        <end position="89"/>
    </location>
</feature>
<keyword evidence="1" id="KW-0238">DNA-binding</keyword>
<dbReference type="AlphaFoldDB" id="A0A2U3LNS0"/>
<dbReference type="GO" id="GO:0000150">
    <property type="term" value="F:DNA strand exchange activity"/>
    <property type="evidence" value="ECO:0007669"/>
    <property type="project" value="InterPro"/>
</dbReference>
<dbReference type="EMBL" id="OMOF01000639">
    <property type="protein sequence ID" value="SPF53528.1"/>
    <property type="molecule type" value="Genomic_DNA"/>
</dbReference>
<evidence type="ECO:0000256" key="2">
    <source>
        <dbReference type="ARBA" id="ARBA00023172"/>
    </source>
</evidence>
<evidence type="ECO:0000313" key="4">
    <source>
        <dbReference type="EMBL" id="SPF53528.1"/>
    </source>
</evidence>
<dbReference type="Gene3D" id="3.90.1750.20">
    <property type="entry name" value="Putative Large Serine Recombinase, Chain B, Domain 2"/>
    <property type="match status" value="1"/>
</dbReference>
<proteinExistence type="predicted"/>
<protein>
    <recommendedName>
        <fullName evidence="3">Recombinase domain-containing protein</fullName>
    </recommendedName>
</protein>
<accession>A0A2U3LNS0</accession>